<reference evidence="2 3" key="1">
    <citation type="journal article" date="2016" name="Nat. Commun.">
        <title>Extremotolerant tardigrade genome and improved radiotolerance of human cultured cells by tardigrade-unique protein.</title>
        <authorList>
            <person name="Hashimoto T."/>
            <person name="Horikawa D.D."/>
            <person name="Saito Y."/>
            <person name="Kuwahara H."/>
            <person name="Kozuka-Hata H."/>
            <person name="Shin-I T."/>
            <person name="Minakuchi Y."/>
            <person name="Ohishi K."/>
            <person name="Motoyama A."/>
            <person name="Aizu T."/>
            <person name="Enomoto A."/>
            <person name="Kondo K."/>
            <person name="Tanaka S."/>
            <person name="Hara Y."/>
            <person name="Koshikawa S."/>
            <person name="Sagara H."/>
            <person name="Miura T."/>
            <person name="Yokobori S."/>
            <person name="Miyagawa K."/>
            <person name="Suzuki Y."/>
            <person name="Kubo T."/>
            <person name="Oyama M."/>
            <person name="Kohara Y."/>
            <person name="Fujiyama A."/>
            <person name="Arakawa K."/>
            <person name="Katayama T."/>
            <person name="Toyoda A."/>
            <person name="Kunieda T."/>
        </authorList>
    </citation>
    <scope>NUCLEOTIDE SEQUENCE [LARGE SCALE GENOMIC DNA]</scope>
    <source>
        <strain evidence="2 3">YOKOZUNA-1</strain>
    </source>
</reference>
<keyword evidence="3" id="KW-1185">Reference proteome</keyword>
<dbReference type="Gene3D" id="3.40.50.360">
    <property type="match status" value="1"/>
</dbReference>
<dbReference type="GO" id="GO:0010181">
    <property type="term" value="F:FMN binding"/>
    <property type="evidence" value="ECO:0007669"/>
    <property type="project" value="TreeGrafter"/>
</dbReference>
<organism evidence="2 3">
    <name type="scientific">Ramazzottius varieornatus</name>
    <name type="common">Water bear</name>
    <name type="synonym">Tardigrade</name>
    <dbReference type="NCBI Taxonomy" id="947166"/>
    <lineage>
        <taxon>Eukaryota</taxon>
        <taxon>Metazoa</taxon>
        <taxon>Ecdysozoa</taxon>
        <taxon>Tardigrada</taxon>
        <taxon>Eutardigrada</taxon>
        <taxon>Parachela</taxon>
        <taxon>Hypsibioidea</taxon>
        <taxon>Ramazzottiidae</taxon>
        <taxon>Ramazzottius</taxon>
    </lineage>
</organism>
<dbReference type="OrthoDB" id="68575at2759"/>
<dbReference type="PANTHER" id="PTHR30543:SF21">
    <property type="entry name" value="NAD(P)H-DEPENDENT FMN REDUCTASE LOT6"/>
    <property type="match status" value="1"/>
</dbReference>
<evidence type="ECO:0000259" key="1">
    <source>
        <dbReference type="Pfam" id="PF03358"/>
    </source>
</evidence>
<gene>
    <name evidence="2" type="primary">RvY_00454</name>
    <name evidence="2" type="synonym">RvY_00454.1</name>
    <name evidence="2" type="ORF">RvY_00454-1</name>
</gene>
<dbReference type="InterPro" id="IPR050712">
    <property type="entry name" value="NAD(P)H-dep_reductase"/>
</dbReference>
<evidence type="ECO:0000313" key="2">
    <source>
        <dbReference type="EMBL" id="GAU87637.1"/>
    </source>
</evidence>
<dbReference type="GO" id="GO:0005829">
    <property type="term" value="C:cytosol"/>
    <property type="evidence" value="ECO:0007669"/>
    <property type="project" value="TreeGrafter"/>
</dbReference>
<dbReference type="Proteomes" id="UP000186922">
    <property type="component" value="Unassembled WGS sequence"/>
</dbReference>
<dbReference type="EMBL" id="BDGG01000001">
    <property type="protein sequence ID" value="GAU87637.1"/>
    <property type="molecule type" value="Genomic_DNA"/>
</dbReference>
<evidence type="ECO:0000313" key="3">
    <source>
        <dbReference type="Proteomes" id="UP000186922"/>
    </source>
</evidence>
<proteinExistence type="predicted"/>
<protein>
    <recommendedName>
        <fullName evidence="1">NADPH-dependent FMN reductase-like domain-containing protein</fullName>
    </recommendedName>
</protein>
<feature type="domain" description="NADPH-dependent FMN reductase-like" evidence="1">
    <location>
        <begin position="12"/>
        <end position="159"/>
    </location>
</feature>
<dbReference type="InterPro" id="IPR005025">
    <property type="entry name" value="FMN_Rdtase-like_dom"/>
</dbReference>
<sequence>MVFLTPAGLHFILFLGSVRENRNAERVKKYLTNFIAKHNVSVEIFDPVEMAVYNYTKVVTPLHYYPKQEDAPQHLLDNNARIKKADGFIIVTPEYHSAVAPALSTLMDQFPGLSYAYRPAAIVSYSKGRFGGIRASTQLRTFLSELGMIHIPSVLAIAKVENTITPDGQTKDDTVLASTAAVVEELIWFATTVKEYSKVKELLYKGKKWIL</sequence>
<dbReference type="PANTHER" id="PTHR30543">
    <property type="entry name" value="CHROMATE REDUCTASE"/>
    <property type="match status" value="1"/>
</dbReference>
<name>A0A1D1UK56_RAMVA</name>
<dbReference type="Pfam" id="PF03358">
    <property type="entry name" value="FMN_red"/>
    <property type="match status" value="1"/>
</dbReference>
<dbReference type="AlphaFoldDB" id="A0A1D1UK56"/>
<dbReference type="GO" id="GO:0016491">
    <property type="term" value="F:oxidoreductase activity"/>
    <property type="evidence" value="ECO:0007669"/>
    <property type="project" value="InterPro"/>
</dbReference>
<dbReference type="STRING" id="947166.A0A1D1UK56"/>
<dbReference type="InterPro" id="IPR029039">
    <property type="entry name" value="Flavoprotein-like_sf"/>
</dbReference>
<accession>A0A1D1UK56</accession>
<dbReference type="SUPFAM" id="SSF52218">
    <property type="entry name" value="Flavoproteins"/>
    <property type="match status" value="1"/>
</dbReference>
<comment type="caution">
    <text evidence="2">The sequence shown here is derived from an EMBL/GenBank/DDBJ whole genome shotgun (WGS) entry which is preliminary data.</text>
</comment>